<organism evidence="2 3">
    <name type="scientific">Rhizobium terricola</name>
    <dbReference type="NCBI Taxonomy" id="2728849"/>
    <lineage>
        <taxon>Bacteria</taxon>
        <taxon>Pseudomonadati</taxon>
        <taxon>Pseudomonadota</taxon>
        <taxon>Alphaproteobacteria</taxon>
        <taxon>Hyphomicrobiales</taxon>
        <taxon>Rhizobiaceae</taxon>
        <taxon>Rhizobium/Agrobacterium group</taxon>
        <taxon>Rhizobium</taxon>
    </lineage>
</organism>
<name>A0A7Y0FX84_9HYPH</name>
<evidence type="ECO:0000313" key="2">
    <source>
        <dbReference type="EMBL" id="NML75646.1"/>
    </source>
</evidence>
<gene>
    <name evidence="2" type="ORF">HHL25_16060</name>
</gene>
<protein>
    <submittedName>
        <fullName evidence="2">Uncharacterized protein</fullName>
    </submittedName>
</protein>
<reference evidence="2 3" key="1">
    <citation type="submission" date="2020-04" db="EMBL/GenBank/DDBJ databases">
        <title>Rhizobium sp. S-51 isolated from soil.</title>
        <authorList>
            <person name="Dahal R.H."/>
        </authorList>
    </citation>
    <scope>NUCLEOTIDE SEQUENCE [LARGE SCALE GENOMIC DNA]</scope>
    <source>
        <strain evidence="2 3">S-51</strain>
    </source>
</reference>
<keyword evidence="3" id="KW-1185">Reference proteome</keyword>
<feature type="region of interest" description="Disordered" evidence="1">
    <location>
        <begin position="180"/>
        <end position="199"/>
    </location>
</feature>
<dbReference type="EMBL" id="JABBGK010000003">
    <property type="protein sequence ID" value="NML75646.1"/>
    <property type="molecule type" value="Genomic_DNA"/>
</dbReference>
<comment type="caution">
    <text evidence="2">The sequence shown here is derived from an EMBL/GenBank/DDBJ whole genome shotgun (WGS) entry which is preliminary data.</text>
</comment>
<dbReference type="Proteomes" id="UP000541470">
    <property type="component" value="Unassembled WGS sequence"/>
</dbReference>
<proteinExistence type="predicted"/>
<dbReference type="RefSeq" id="WP_169593413.1">
    <property type="nucleotide sequence ID" value="NZ_JABBGK010000003.1"/>
</dbReference>
<accession>A0A7Y0FX84</accession>
<dbReference type="AlphaFoldDB" id="A0A7Y0FX84"/>
<evidence type="ECO:0000256" key="1">
    <source>
        <dbReference type="SAM" id="MobiDB-lite"/>
    </source>
</evidence>
<sequence length="199" mass="22786">MKDMRNKRKRRNCYHRLRARYIEAQRARRGNPAASAATQLFAIFAVVIGRAPLLPAAPVCPRYSPPQLSPAAAHRTAMARRMGVPVRYLDLVLSQGQVPYAVLFNHIRQGGVLRRDAMIELRKRIPEAALDWLDYVEKWDRWSELLRCHVAKEQEDLTDVRVLKSTVRWLEHLKDNVPFQPGTTLETAGGDTDPQKPKT</sequence>
<evidence type="ECO:0000313" key="3">
    <source>
        <dbReference type="Proteomes" id="UP000541470"/>
    </source>
</evidence>